<accession>A0A2P5F2I4</accession>
<dbReference type="InterPro" id="IPR000573">
    <property type="entry name" value="AconitaseA/IPMdHydase_ssu_swvl"/>
</dbReference>
<feature type="domain" description="Aconitase A/isopropylmalate dehydratase small subunit swivel" evidence="7">
    <location>
        <begin position="515"/>
        <end position="612"/>
    </location>
</feature>
<dbReference type="OrthoDB" id="2224430at2759"/>
<dbReference type="InterPro" id="IPR006249">
    <property type="entry name" value="Aconitase/IRP2"/>
</dbReference>
<evidence type="ECO:0000256" key="3">
    <source>
        <dbReference type="ARBA" id="ARBA00022723"/>
    </source>
</evidence>
<dbReference type="InterPro" id="IPR001030">
    <property type="entry name" value="Acoase/IPM_deHydtase_lsu_aba"/>
</dbReference>
<dbReference type="Gene3D" id="3.20.19.10">
    <property type="entry name" value="Aconitase, domain 4"/>
    <property type="match status" value="1"/>
</dbReference>
<comment type="cofactor">
    <cofactor evidence="1">
        <name>[4Fe-4S] cluster</name>
        <dbReference type="ChEBI" id="CHEBI:49883"/>
    </cofactor>
</comment>
<dbReference type="Gene3D" id="6.10.190.10">
    <property type="match status" value="1"/>
</dbReference>
<keyword evidence="4" id="KW-0408">Iron</keyword>
<dbReference type="InterPro" id="IPR015928">
    <property type="entry name" value="Aconitase/3IPM_dehydase_swvl"/>
</dbReference>
<evidence type="ECO:0000256" key="4">
    <source>
        <dbReference type="ARBA" id="ARBA00023004"/>
    </source>
</evidence>
<dbReference type="Pfam" id="PF00330">
    <property type="entry name" value="Aconitase"/>
    <property type="match status" value="1"/>
</dbReference>
<protein>
    <submittedName>
        <fullName evidence="8">Aconitase/isopropylmalate dehydratase</fullName>
    </submittedName>
</protein>
<proteinExistence type="inferred from homology"/>
<dbReference type="Pfam" id="PF00694">
    <property type="entry name" value="Aconitase_C"/>
    <property type="match status" value="1"/>
</dbReference>
<dbReference type="SUPFAM" id="SSF53732">
    <property type="entry name" value="Aconitase iron-sulfur domain"/>
    <property type="match status" value="1"/>
</dbReference>
<feature type="domain" description="Aconitase/3-isopropylmalate dehydratase large subunit alpha/beta/alpha" evidence="6">
    <location>
        <begin position="165"/>
        <end position="303"/>
    </location>
</feature>
<dbReference type="InParanoid" id="A0A2P5F2I4"/>
<evidence type="ECO:0000259" key="6">
    <source>
        <dbReference type="Pfam" id="PF00330"/>
    </source>
</evidence>
<evidence type="ECO:0000313" key="8">
    <source>
        <dbReference type="EMBL" id="PON91982.1"/>
    </source>
</evidence>
<dbReference type="GO" id="GO:0051536">
    <property type="term" value="F:iron-sulfur cluster binding"/>
    <property type="evidence" value="ECO:0007669"/>
    <property type="project" value="UniProtKB-KW"/>
</dbReference>
<dbReference type="Gene3D" id="3.30.499.10">
    <property type="entry name" value="Aconitase, domain 3"/>
    <property type="match status" value="3"/>
</dbReference>
<comment type="similarity">
    <text evidence="2">Belongs to the aconitase/IPM isomerase family.</text>
</comment>
<evidence type="ECO:0000256" key="1">
    <source>
        <dbReference type="ARBA" id="ARBA00001966"/>
    </source>
</evidence>
<dbReference type="GO" id="GO:0016836">
    <property type="term" value="F:hydro-lyase activity"/>
    <property type="evidence" value="ECO:0007669"/>
    <property type="project" value="UniProtKB-ARBA"/>
</dbReference>
<keyword evidence="9" id="KW-1185">Reference proteome</keyword>
<evidence type="ECO:0000313" key="9">
    <source>
        <dbReference type="Proteomes" id="UP000237000"/>
    </source>
</evidence>
<dbReference type="InterPro" id="IPR015931">
    <property type="entry name" value="Acnase/IPM_dHydase_lsu_aba_1/3"/>
</dbReference>
<dbReference type="STRING" id="63057.A0A2P5F2I4"/>
<reference evidence="9" key="1">
    <citation type="submission" date="2016-06" db="EMBL/GenBank/DDBJ databases">
        <title>Parallel loss of symbiosis genes in relatives of nitrogen-fixing non-legume Parasponia.</title>
        <authorList>
            <person name="Van Velzen R."/>
            <person name="Holmer R."/>
            <person name="Bu F."/>
            <person name="Rutten L."/>
            <person name="Van Zeijl A."/>
            <person name="Liu W."/>
            <person name="Santuari L."/>
            <person name="Cao Q."/>
            <person name="Sharma T."/>
            <person name="Shen D."/>
            <person name="Roswanjaya Y."/>
            <person name="Wardhani T."/>
            <person name="Kalhor M.S."/>
            <person name="Jansen J."/>
            <person name="Van den Hoogen J."/>
            <person name="Gungor B."/>
            <person name="Hartog M."/>
            <person name="Hontelez J."/>
            <person name="Verver J."/>
            <person name="Yang W.-C."/>
            <person name="Schijlen E."/>
            <person name="Repin R."/>
            <person name="Schilthuizen M."/>
            <person name="Schranz E."/>
            <person name="Heidstra R."/>
            <person name="Miyata K."/>
            <person name="Fedorova E."/>
            <person name="Kohlen W."/>
            <person name="Bisseling T."/>
            <person name="Smit S."/>
            <person name="Geurts R."/>
        </authorList>
    </citation>
    <scope>NUCLEOTIDE SEQUENCE [LARGE SCALE GENOMIC DNA]</scope>
    <source>
        <strain evidence="9">cv. RG33-2</strain>
    </source>
</reference>
<dbReference type="GO" id="GO:0046872">
    <property type="term" value="F:metal ion binding"/>
    <property type="evidence" value="ECO:0007669"/>
    <property type="project" value="UniProtKB-KW"/>
</dbReference>
<dbReference type="GO" id="GO:0043436">
    <property type="term" value="P:oxoacid metabolic process"/>
    <property type="evidence" value="ECO:0007669"/>
    <property type="project" value="UniProtKB-ARBA"/>
</dbReference>
<dbReference type="InterPro" id="IPR036008">
    <property type="entry name" value="Aconitase_4Fe-4S_dom"/>
</dbReference>
<dbReference type="Proteomes" id="UP000237000">
    <property type="component" value="Unassembled WGS sequence"/>
</dbReference>
<organism evidence="8 9">
    <name type="scientific">Trema orientale</name>
    <name type="common">Charcoal tree</name>
    <name type="synonym">Celtis orientalis</name>
    <dbReference type="NCBI Taxonomy" id="63057"/>
    <lineage>
        <taxon>Eukaryota</taxon>
        <taxon>Viridiplantae</taxon>
        <taxon>Streptophyta</taxon>
        <taxon>Embryophyta</taxon>
        <taxon>Tracheophyta</taxon>
        <taxon>Spermatophyta</taxon>
        <taxon>Magnoliopsida</taxon>
        <taxon>eudicotyledons</taxon>
        <taxon>Gunneridae</taxon>
        <taxon>Pentapetalae</taxon>
        <taxon>rosids</taxon>
        <taxon>fabids</taxon>
        <taxon>Rosales</taxon>
        <taxon>Cannabaceae</taxon>
        <taxon>Trema</taxon>
    </lineage>
</organism>
<keyword evidence="3" id="KW-0479">Metal-binding</keyword>
<dbReference type="AlphaFoldDB" id="A0A2P5F2I4"/>
<sequence length="654" mass="73711">MDMLTSLPKPRDGDFGKYYNLLALNDPQNWYDFSGVPVLVDLACMRDAMTNLGNDPNKINPSIPVDFVVDHSVQVDVSRSEDALQVNMELEFERNKESFAFLKWGSHAFDNMLIVPPGSGIVHQVNLEYLERVIFNSNGILCPDSVVGTDSHTVMIDGLGIAGWGAGATDLVLTVTQMLRKRGVVGKFVEFYGEGISELSLDDRAIIANMSPEYGTTTGFFPVDRVTLEYLKLTRRSDETVTMIEVYFRANKMFVDYNVAQEERVYTSYLQLDLAEVELCVAGPKCPYDRIPLKDVKADWHSCLDLLSCTNTLNPSVMTGDRLVAKKACKLGLEETRGNLMNQLHQQFQMTRHYYCSCPLWNSKLRRSYSPAPLTRANYRASLLFLLCMHLLARLTSTWTKNQLDKEMMEKMSTSKISGLVVQSIVLPDMFKSTYEAITKGNPIWNKLTVTDTTLYPWDPASTYIPEPKYFKGMPRDLPSPHGMKDAYCLLYIGDRITTYHISPAGSIHKDSLAAKYILDHGVDRKDFNSYDSRRGNDKVMTRSIFANIRLVNKVLDREVHPKTIHISMGEKLYVFDAAMRYKSAGQDTIILAGADHGSGSAGDWAAKGQMLLVSRSFDLSLKLNPWNHCPLKKLPYVHISESSDSQEFRANSS</sequence>
<gene>
    <name evidence="8" type="ORF">TorRG33x02_123130</name>
</gene>
<evidence type="ECO:0000256" key="5">
    <source>
        <dbReference type="ARBA" id="ARBA00023014"/>
    </source>
</evidence>
<dbReference type="EMBL" id="JXTC01000070">
    <property type="protein sequence ID" value="PON91982.1"/>
    <property type="molecule type" value="Genomic_DNA"/>
</dbReference>
<keyword evidence="5" id="KW-0411">Iron-sulfur</keyword>
<evidence type="ECO:0000256" key="2">
    <source>
        <dbReference type="ARBA" id="ARBA00007185"/>
    </source>
</evidence>
<comment type="caution">
    <text evidence="8">The sequence shown here is derived from an EMBL/GenBank/DDBJ whole genome shotgun (WGS) entry which is preliminary data.</text>
</comment>
<name>A0A2P5F2I4_TREOI</name>
<dbReference type="SUPFAM" id="SSF52016">
    <property type="entry name" value="LeuD/IlvD-like"/>
    <property type="match status" value="1"/>
</dbReference>
<evidence type="ECO:0000259" key="7">
    <source>
        <dbReference type="Pfam" id="PF00694"/>
    </source>
</evidence>
<dbReference type="PANTHER" id="PTHR11670">
    <property type="entry name" value="ACONITASE/IRON-RESPONSIVE ELEMENT FAMILY MEMBER"/>
    <property type="match status" value="1"/>
</dbReference>
<dbReference type="PRINTS" id="PR00415">
    <property type="entry name" value="ACONITASE"/>
</dbReference>